<reference evidence="8 9" key="1">
    <citation type="submission" date="2021-04" db="EMBL/GenBank/DDBJ databases">
        <title>Complete genome sequencing of Allochromatium tepidum strain NZ.</title>
        <authorList>
            <person name="Tsukatani Y."/>
            <person name="Mori H."/>
        </authorList>
    </citation>
    <scope>NUCLEOTIDE SEQUENCE [LARGE SCALE GENOMIC DNA]</scope>
    <source>
        <strain evidence="8 9">NZ</strain>
    </source>
</reference>
<evidence type="ECO:0000256" key="2">
    <source>
        <dbReference type="ARBA" id="ARBA00022448"/>
    </source>
</evidence>
<feature type="transmembrane region" description="Helical" evidence="7">
    <location>
        <begin position="169"/>
        <end position="187"/>
    </location>
</feature>
<feature type="transmembrane region" description="Helical" evidence="7">
    <location>
        <begin position="12"/>
        <end position="33"/>
    </location>
</feature>
<dbReference type="Pfam" id="PF00375">
    <property type="entry name" value="SDF"/>
    <property type="match status" value="1"/>
</dbReference>
<protein>
    <submittedName>
        <fullName evidence="8">Sodium:dicarboxylate symporter</fullName>
    </submittedName>
</protein>
<evidence type="ECO:0000256" key="3">
    <source>
        <dbReference type="ARBA" id="ARBA00022475"/>
    </source>
</evidence>
<organism evidence="8 9">
    <name type="scientific">Allochromatium tepidum</name>
    <dbReference type="NCBI Taxonomy" id="553982"/>
    <lineage>
        <taxon>Bacteria</taxon>
        <taxon>Pseudomonadati</taxon>
        <taxon>Pseudomonadota</taxon>
        <taxon>Gammaproteobacteria</taxon>
        <taxon>Chromatiales</taxon>
        <taxon>Chromatiaceae</taxon>
        <taxon>Allochromatium</taxon>
    </lineage>
</organism>
<keyword evidence="4 7" id="KW-0812">Transmembrane</keyword>
<dbReference type="EMBL" id="AP024563">
    <property type="protein sequence ID" value="BCU07086.1"/>
    <property type="molecule type" value="Genomic_DNA"/>
</dbReference>
<dbReference type="InterPro" id="IPR036458">
    <property type="entry name" value="Na:dicarbo_symporter_sf"/>
</dbReference>
<feature type="transmembrane region" description="Helical" evidence="7">
    <location>
        <begin position="83"/>
        <end position="105"/>
    </location>
</feature>
<proteinExistence type="predicted"/>
<dbReference type="Proteomes" id="UP000680679">
    <property type="component" value="Chromosome"/>
</dbReference>
<gene>
    <name evidence="8" type="ORF">Atep_17630</name>
</gene>
<evidence type="ECO:0000313" key="9">
    <source>
        <dbReference type="Proteomes" id="UP000680679"/>
    </source>
</evidence>
<keyword evidence="5 7" id="KW-1133">Transmembrane helix</keyword>
<name>A0ABN6GAX4_9GAMM</name>
<accession>A0ABN6GAX4</accession>
<feature type="transmembrane region" description="Helical" evidence="7">
    <location>
        <begin position="317"/>
        <end position="338"/>
    </location>
</feature>
<feature type="transmembrane region" description="Helical" evidence="7">
    <location>
        <begin position="376"/>
        <end position="397"/>
    </location>
</feature>
<dbReference type="InterPro" id="IPR001991">
    <property type="entry name" value="Na-dicarboxylate_symporter"/>
</dbReference>
<comment type="subcellular location">
    <subcellularLocation>
        <location evidence="1">Cell membrane</location>
        <topology evidence="1">Multi-pass membrane protein</topology>
    </subcellularLocation>
</comment>
<dbReference type="SUPFAM" id="SSF118215">
    <property type="entry name" value="Proton glutamate symport protein"/>
    <property type="match status" value="1"/>
</dbReference>
<evidence type="ECO:0000256" key="6">
    <source>
        <dbReference type="ARBA" id="ARBA00023136"/>
    </source>
</evidence>
<dbReference type="PANTHER" id="PTHR42865">
    <property type="entry name" value="PROTON/GLUTAMATE-ASPARTATE SYMPORTER"/>
    <property type="match status" value="1"/>
</dbReference>
<evidence type="ECO:0000256" key="1">
    <source>
        <dbReference type="ARBA" id="ARBA00004651"/>
    </source>
</evidence>
<evidence type="ECO:0000313" key="8">
    <source>
        <dbReference type="EMBL" id="BCU07086.1"/>
    </source>
</evidence>
<evidence type="ECO:0000256" key="5">
    <source>
        <dbReference type="ARBA" id="ARBA00022989"/>
    </source>
</evidence>
<sequence length="434" mass="46455">MSNDSANTFINLALNPWVILASLLAGLTLGVQAPQLSSSLAPIGDVYLDLMKMIVLPFMMSAVILSVYRLIREGSGSRIFVKIILVFVLFSLAAAVVGIGTMMAFQPGSDLPQQTLDSFGDIVGENLGSADIAMQLNGSNDEKRAPGFSSLLLNLIPSNIFKALVNDEILKVLVFSVLLGFAIGRVPNHVSVGLTTSLETVYRGCQTLMHWMTYLLPVVLLCMSAGQIARSGLEPLPAMAQFFAAFTTASILMILLSLFLIWQRAQLPLKTVVNALRGPFALAIATRNSVICMPIMIESLTEKLHFSRSQVELLVPLSVSLLRLGPTLYYVCATLFIAQLYGHEMTIGELMPVMAASIMAGFASAGMTGFAIVSLIGVVCGYLGLPFEAAIILFLAIDPICDILRTLVLVIANTASVALICATPETMETEPCAA</sequence>
<feature type="transmembrane region" description="Helical" evidence="7">
    <location>
        <begin position="208"/>
        <end position="229"/>
    </location>
</feature>
<dbReference type="PANTHER" id="PTHR42865:SF7">
    <property type="entry name" value="PROTON_GLUTAMATE-ASPARTATE SYMPORTER"/>
    <property type="match status" value="1"/>
</dbReference>
<keyword evidence="3" id="KW-1003">Cell membrane</keyword>
<feature type="transmembrane region" description="Helical" evidence="7">
    <location>
        <begin position="350"/>
        <end position="370"/>
    </location>
</feature>
<feature type="transmembrane region" description="Helical" evidence="7">
    <location>
        <begin position="53"/>
        <end position="71"/>
    </location>
</feature>
<dbReference type="RefSeq" id="WP_213378229.1">
    <property type="nucleotide sequence ID" value="NZ_AP024563.1"/>
</dbReference>
<keyword evidence="2" id="KW-0813">Transport</keyword>
<keyword evidence="9" id="KW-1185">Reference proteome</keyword>
<dbReference type="Gene3D" id="1.10.3860.10">
    <property type="entry name" value="Sodium:dicarboxylate symporter"/>
    <property type="match status" value="1"/>
</dbReference>
<dbReference type="PRINTS" id="PR00173">
    <property type="entry name" value="EDTRNSPORT"/>
</dbReference>
<evidence type="ECO:0000256" key="4">
    <source>
        <dbReference type="ARBA" id="ARBA00022692"/>
    </source>
</evidence>
<evidence type="ECO:0000256" key="7">
    <source>
        <dbReference type="SAM" id="Phobius"/>
    </source>
</evidence>
<feature type="transmembrane region" description="Helical" evidence="7">
    <location>
        <begin position="241"/>
        <end position="262"/>
    </location>
</feature>
<keyword evidence="6 7" id="KW-0472">Membrane</keyword>